<feature type="transmembrane region" description="Helical" evidence="7">
    <location>
        <begin position="111"/>
        <end position="134"/>
    </location>
</feature>
<keyword evidence="5" id="KW-0325">Glycoprotein</keyword>
<evidence type="ECO:0000256" key="7">
    <source>
        <dbReference type="SAM" id="Phobius"/>
    </source>
</evidence>
<dbReference type="Gene3D" id="1.20.1070.10">
    <property type="entry name" value="Rhodopsin 7-helix transmembrane proteins"/>
    <property type="match status" value="1"/>
</dbReference>
<sequence length="447" mass="49490">MGSHRSMNRRQAAALRLSCLGSFVSCRLAQMPNCSAVDPATMMPLFPTTNCNNASQDVVVPYSQADCPYPLQFNERGTVADGSLSLSADEQICVYPCPAPMFTPSDWHASAGITISLAILSTAMMLFLVITYILSPRKRRFPTSFQLWVCVSSLISSIGIDIAVVVGGPERTNCTWDDTPVLQTFAGARDNDGQGVVCILQGMLIMFGGLAGSFWWVMLAYTVFQFLVFELASDRARRAQFEARAAGHNCFVVSPWDWGLFYAPICLNLAIGTTLMVISIIKVLRVRFHIKEQVLRLVILIAVYWLIFVYLIFYRVYIEVVLDDVKAAIGDQIVCSAVTGQECSTEKEINKGAWYLQALTLSGQGVIIFCCLGMSKDTFTFWQRLLRNWRDPMSVILHDTNKNGRSGSISSRHAGRPRSSSFSMPDPAEGAARTQRSIETSEELDAL</sequence>
<evidence type="ECO:0000256" key="4">
    <source>
        <dbReference type="ARBA" id="ARBA00023170"/>
    </source>
</evidence>
<evidence type="ECO:0000256" key="2">
    <source>
        <dbReference type="ARBA" id="ARBA00008077"/>
    </source>
</evidence>
<feature type="region of interest" description="Disordered" evidence="6">
    <location>
        <begin position="400"/>
        <end position="447"/>
    </location>
</feature>
<feature type="transmembrane region" description="Helical" evidence="7">
    <location>
        <begin position="261"/>
        <end position="281"/>
    </location>
</feature>
<feature type="transmembrane region" description="Helical" evidence="7">
    <location>
        <begin position="204"/>
        <end position="228"/>
    </location>
</feature>
<dbReference type="EMBL" id="KB007857">
    <property type="protein sequence ID" value="ELR23361.1"/>
    <property type="molecule type" value="Genomic_DNA"/>
</dbReference>
<dbReference type="InterPro" id="IPR050949">
    <property type="entry name" value="GPCR_Fz/Smo-like"/>
</dbReference>
<evidence type="ECO:0000256" key="8">
    <source>
        <dbReference type="SAM" id="SignalP"/>
    </source>
</evidence>
<keyword evidence="11" id="KW-1185">Reference proteome</keyword>
<evidence type="ECO:0000313" key="10">
    <source>
        <dbReference type="EMBL" id="ELR23361.1"/>
    </source>
</evidence>
<dbReference type="GO" id="GO:0016020">
    <property type="term" value="C:membrane"/>
    <property type="evidence" value="ECO:0007669"/>
    <property type="project" value="UniProtKB-SubCell"/>
</dbReference>
<evidence type="ECO:0000256" key="6">
    <source>
        <dbReference type="SAM" id="MobiDB-lite"/>
    </source>
</evidence>
<protein>
    <recommendedName>
        <fullName evidence="9">Frizzled/Smoothened 7TM domain-containing protein</fullName>
    </recommendedName>
</protein>
<keyword evidence="4" id="KW-0675">Receptor</keyword>
<keyword evidence="7" id="KW-0472">Membrane</keyword>
<accession>L8HFY5</accession>
<evidence type="ECO:0000259" key="9">
    <source>
        <dbReference type="SMART" id="SM01330"/>
    </source>
</evidence>
<dbReference type="SMART" id="SM01330">
    <property type="entry name" value="Frizzled"/>
    <property type="match status" value="1"/>
</dbReference>
<dbReference type="AlphaFoldDB" id="L8HFY5"/>
<dbReference type="KEGG" id="acan:ACA1_069450"/>
<feature type="chain" id="PRO_5003990713" description="Frizzled/Smoothened 7TM domain-containing protein" evidence="8">
    <location>
        <begin position="30"/>
        <end position="447"/>
    </location>
</feature>
<evidence type="ECO:0000256" key="1">
    <source>
        <dbReference type="ARBA" id="ARBA00004141"/>
    </source>
</evidence>
<dbReference type="VEuPathDB" id="AmoebaDB:ACA1_069450"/>
<organism evidence="10 11">
    <name type="scientific">Acanthamoeba castellanii (strain ATCC 30010 / Neff)</name>
    <dbReference type="NCBI Taxonomy" id="1257118"/>
    <lineage>
        <taxon>Eukaryota</taxon>
        <taxon>Amoebozoa</taxon>
        <taxon>Discosea</taxon>
        <taxon>Longamoebia</taxon>
        <taxon>Centramoebida</taxon>
        <taxon>Acanthamoebidae</taxon>
        <taxon>Acanthamoeba</taxon>
    </lineage>
</organism>
<dbReference type="PANTHER" id="PTHR31787:SF3">
    <property type="entry name" value="FRIZZLED AND SMOOTHENED-LIKE PROTEIN H"/>
    <property type="match status" value="1"/>
</dbReference>
<dbReference type="Proteomes" id="UP000011083">
    <property type="component" value="Unassembled WGS sequence"/>
</dbReference>
<keyword evidence="3 8" id="KW-0732">Signal</keyword>
<feature type="transmembrane region" description="Helical" evidence="7">
    <location>
        <begin position="354"/>
        <end position="374"/>
    </location>
</feature>
<dbReference type="PANTHER" id="PTHR31787">
    <property type="entry name" value="G-PROTEIN-COUPLED RECEPTOR GPCR FAMILY PROTEIN"/>
    <property type="match status" value="1"/>
</dbReference>
<name>L8HFY5_ACACF</name>
<dbReference type="GeneID" id="14924334"/>
<dbReference type="Pfam" id="PF01534">
    <property type="entry name" value="Frizzled"/>
    <property type="match status" value="1"/>
</dbReference>
<dbReference type="InterPro" id="IPR000539">
    <property type="entry name" value="Frizzled/Smoothened_7TM"/>
</dbReference>
<keyword evidence="7" id="KW-0812">Transmembrane</keyword>
<reference evidence="10 11" key="1">
    <citation type="journal article" date="2013" name="Genome Biol.">
        <title>Genome of Acanthamoeba castellanii highlights extensive lateral gene transfer and early evolution of tyrosine kinase signaling.</title>
        <authorList>
            <person name="Clarke M."/>
            <person name="Lohan A.J."/>
            <person name="Liu B."/>
            <person name="Lagkouvardos I."/>
            <person name="Roy S."/>
            <person name="Zafar N."/>
            <person name="Bertelli C."/>
            <person name="Schilde C."/>
            <person name="Kianianmomeni A."/>
            <person name="Burglin T.R."/>
            <person name="Frech C."/>
            <person name="Turcotte B."/>
            <person name="Kopec K.O."/>
            <person name="Synnott J.M."/>
            <person name="Choo C."/>
            <person name="Paponov I."/>
            <person name="Finkler A."/>
            <person name="Soon Heng Tan C."/>
            <person name="Hutchins A.P."/>
            <person name="Weinmeier T."/>
            <person name="Rattei T."/>
            <person name="Chu J.S."/>
            <person name="Gimenez G."/>
            <person name="Irimia M."/>
            <person name="Rigden D.J."/>
            <person name="Fitzpatrick D.A."/>
            <person name="Lorenzo-Morales J."/>
            <person name="Bateman A."/>
            <person name="Chiu C.H."/>
            <person name="Tang P."/>
            <person name="Hegemann P."/>
            <person name="Fromm H."/>
            <person name="Raoult D."/>
            <person name="Greub G."/>
            <person name="Miranda-Saavedra D."/>
            <person name="Chen N."/>
            <person name="Nash P."/>
            <person name="Ginger M.L."/>
            <person name="Horn M."/>
            <person name="Schaap P."/>
            <person name="Caler L."/>
            <person name="Loftus B."/>
        </authorList>
    </citation>
    <scope>NUCLEOTIDE SEQUENCE [LARGE SCALE GENOMIC DNA]</scope>
    <source>
        <strain evidence="10 11">Neff</strain>
    </source>
</reference>
<comment type="subcellular location">
    <subcellularLocation>
        <location evidence="1">Membrane</location>
        <topology evidence="1">Multi-pass membrane protein</topology>
    </subcellularLocation>
</comment>
<feature type="signal peptide" evidence="8">
    <location>
        <begin position="1"/>
        <end position="29"/>
    </location>
</feature>
<proteinExistence type="inferred from homology"/>
<keyword evidence="7" id="KW-1133">Transmembrane helix</keyword>
<feature type="domain" description="Frizzled/Smoothened 7TM" evidence="9">
    <location>
        <begin position="100"/>
        <end position="392"/>
    </location>
</feature>
<dbReference type="RefSeq" id="XP_004352889.1">
    <property type="nucleotide sequence ID" value="XM_004352837.1"/>
</dbReference>
<comment type="similarity">
    <text evidence="2">Belongs to the G-protein coupled receptor Fz/Smo family.</text>
</comment>
<evidence type="ECO:0000256" key="5">
    <source>
        <dbReference type="ARBA" id="ARBA00023180"/>
    </source>
</evidence>
<feature type="transmembrane region" description="Helical" evidence="7">
    <location>
        <begin position="293"/>
        <end position="313"/>
    </location>
</feature>
<evidence type="ECO:0000256" key="3">
    <source>
        <dbReference type="ARBA" id="ARBA00022729"/>
    </source>
</evidence>
<gene>
    <name evidence="10" type="ORF">ACA1_069450</name>
</gene>
<dbReference type="STRING" id="1257118.L8HFY5"/>
<dbReference type="GO" id="GO:0007166">
    <property type="term" value="P:cell surface receptor signaling pathway"/>
    <property type="evidence" value="ECO:0007669"/>
    <property type="project" value="InterPro"/>
</dbReference>
<dbReference type="OrthoDB" id="26203at2759"/>
<evidence type="ECO:0000313" key="11">
    <source>
        <dbReference type="Proteomes" id="UP000011083"/>
    </source>
</evidence>